<evidence type="ECO:0000256" key="6">
    <source>
        <dbReference type="SAM" id="Phobius"/>
    </source>
</evidence>
<evidence type="ECO:0000256" key="2">
    <source>
        <dbReference type="ARBA" id="ARBA00023008"/>
    </source>
</evidence>
<keyword evidence="6" id="KW-0812">Transmembrane</keyword>
<dbReference type="CDD" id="cd02968">
    <property type="entry name" value="SCO"/>
    <property type="match status" value="1"/>
</dbReference>
<dbReference type="PROSITE" id="PS51352">
    <property type="entry name" value="THIOREDOXIN_2"/>
    <property type="match status" value="1"/>
</dbReference>
<sequence>MNAVKIFRVFAWSAVAIAGGVLIGFSGILPGAPQLPRSGTVSSSGVAAVGGSFELTTHKGQRFTDADVAGKPYLVFFGFTFCPDICPTTLSELTIMMSELGADADRFTPLLITVDPERDNQEMLAEYMSAFDSRIVGLRGTPEQTAAAARTFKAYYKKVPLDGGDYTMDHTAGVLLMGANGRYIGMMDMDEARETRIAKLRRLIEKNDPRYPREHPKMDPDGLPLPDTEVSR</sequence>
<feature type="binding site" evidence="3">
    <location>
        <position position="86"/>
    </location>
    <ligand>
        <name>Cu cation</name>
        <dbReference type="ChEBI" id="CHEBI:23378"/>
    </ligand>
</feature>
<reference evidence="8" key="2">
    <citation type="submission" date="2021-03" db="EMBL/GenBank/DDBJ databases">
        <authorList>
            <person name="Artuso I."/>
            <person name="Turrini P."/>
            <person name="Pirolo M."/>
            <person name="Lugli G.A."/>
            <person name="Ventura M."/>
            <person name="Visca P."/>
        </authorList>
    </citation>
    <scope>NUCLEOTIDE SEQUENCE</scope>
    <source>
        <strain evidence="8">LMG 26462</strain>
    </source>
</reference>
<evidence type="ECO:0000259" key="7">
    <source>
        <dbReference type="PROSITE" id="PS51352"/>
    </source>
</evidence>
<comment type="similarity">
    <text evidence="1">Belongs to the SCO1/2 family.</text>
</comment>
<dbReference type="Proteomes" id="UP001138921">
    <property type="component" value="Unassembled WGS sequence"/>
</dbReference>
<dbReference type="AlphaFoldDB" id="A0A9X1A9U1"/>
<evidence type="ECO:0000256" key="4">
    <source>
        <dbReference type="PIRSR" id="PIRSR603782-2"/>
    </source>
</evidence>
<feature type="region of interest" description="Disordered" evidence="5">
    <location>
        <begin position="207"/>
        <end position="232"/>
    </location>
</feature>
<dbReference type="InterPro" id="IPR013766">
    <property type="entry name" value="Thioredoxin_domain"/>
</dbReference>
<evidence type="ECO:0000256" key="3">
    <source>
        <dbReference type="PIRSR" id="PIRSR603782-1"/>
    </source>
</evidence>
<dbReference type="Pfam" id="PF02630">
    <property type="entry name" value="SCO1-SenC"/>
    <property type="match status" value="1"/>
</dbReference>
<dbReference type="EMBL" id="JAFLWW010000003">
    <property type="protein sequence ID" value="MBT1155862.1"/>
    <property type="molecule type" value="Genomic_DNA"/>
</dbReference>
<proteinExistence type="inferred from homology"/>
<accession>A0A9X1A9U1</accession>
<protein>
    <submittedName>
        <fullName evidence="8">SCO family protein</fullName>
    </submittedName>
</protein>
<dbReference type="RefSeq" id="WP_214388411.1">
    <property type="nucleotide sequence ID" value="NZ_JAFLWW010000003.1"/>
</dbReference>
<dbReference type="PANTHER" id="PTHR12151">
    <property type="entry name" value="ELECTRON TRANSPORT PROTIN SCO1/SENC FAMILY MEMBER"/>
    <property type="match status" value="1"/>
</dbReference>
<feature type="transmembrane region" description="Helical" evidence="6">
    <location>
        <begin position="6"/>
        <end position="29"/>
    </location>
</feature>
<keyword evidence="2 3" id="KW-0186">Copper</keyword>
<dbReference type="GO" id="GO:0046872">
    <property type="term" value="F:metal ion binding"/>
    <property type="evidence" value="ECO:0007669"/>
    <property type="project" value="UniProtKB-KW"/>
</dbReference>
<dbReference type="FunFam" id="3.40.30.10:FF:000013">
    <property type="entry name" value="Blast:Protein SCO1 homolog, mitochondrial"/>
    <property type="match status" value="1"/>
</dbReference>
<feature type="binding site" evidence="3">
    <location>
        <position position="170"/>
    </location>
    <ligand>
        <name>Cu cation</name>
        <dbReference type="ChEBI" id="CHEBI:23378"/>
    </ligand>
</feature>
<comment type="caution">
    <text evidence="8">The sequence shown here is derived from an EMBL/GenBank/DDBJ whole genome shotgun (WGS) entry which is preliminary data.</text>
</comment>
<organism evidence="8 9">
    <name type="scientific">Aminobacter anthyllidis</name>
    <dbReference type="NCBI Taxonomy" id="1035067"/>
    <lineage>
        <taxon>Bacteria</taxon>
        <taxon>Pseudomonadati</taxon>
        <taxon>Pseudomonadota</taxon>
        <taxon>Alphaproteobacteria</taxon>
        <taxon>Hyphomicrobiales</taxon>
        <taxon>Phyllobacteriaceae</taxon>
        <taxon>Aminobacter</taxon>
    </lineage>
</organism>
<keyword evidence="9" id="KW-1185">Reference proteome</keyword>
<dbReference type="PANTHER" id="PTHR12151:SF25">
    <property type="entry name" value="LINALOOL DEHYDRATASE_ISOMERASE DOMAIN-CONTAINING PROTEIN"/>
    <property type="match status" value="1"/>
</dbReference>
<dbReference type="Gene3D" id="3.40.30.10">
    <property type="entry name" value="Glutaredoxin"/>
    <property type="match status" value="1"/>
</dbReference>
<keyword evidence="6" id="KW-0472">Membrane</keyword>
<feature type="compositionally biased region" description="Basic and acidic residues" evidence="5">
    <location>
        <begin position="207"/>
        <end position="220"/>
    </location>
</feature>
<evidence type="ECO:0000256" key="1">
    <source>
        <dbReference type="ARBA" id="ARBA00010996"/>
    </source>
</evidence>
<gene>
    <name evidence="8" type="ORF">J1C56_09695</name>
</gene>
<feature type="domain" description="Thioredoxin" evidence="7">
    <location>
        <begin position="44"/>
        <end position="202"/>
    </location>
</feature>
<dbReference type="SUPFAM" id="SSF52833">
    <property type="entry name" value="Thioredoxin-like"/>
    <property type="match status" value="1"/>
</dbReference>
<name>A0A9X1A9U1_9HYPH</name>
<reference evidence="8" key="1">
    <citation type="journal article" date="2021" name="Microorganisms">
        <title>Phylogenomic Reconstruction and Metabolic Potential of the Genus Aminobacter.</title>
        <authorList>
            <person name="Artuso I."/>
            <person name="Turrini P."/>
            <person name="Pirolo M."/>
            <person name="Lugli G.A."/>
            <person name="Ventura M."/>
            <person name="Visca P."/>
        </authorList>
    </citation>
    <scope>NUCLEOTIDE SEQUENCE</scope>
    <source>
        <strain evidence="8">LMG 26462</strain>
    </source>
</reference>
<evidence type="ECO:0000256" key="5">
    <source>
        <dbReference type="SAM" id="MobiDB-lite"/>
    </source>
</evidence>
<dbReference type="InterPro" id="IPR036249">
    <property type="entry name" value="Thioredoxin-like_sf"/>
</dbReference>
<feature type="binding site" evidence="3">
    <location>
        <position position="82"/>
    </location>
    <ligand>
        <name>Cu cation</name>
        <dbReference type="ChEBI" id="CHEBI:23378"/>
    </ligand>
</feature>
<keyword evidence="3" id="KW-0479">Metal-binding</keyword>
<evidence type="ECO:0000313" key="8">
    <source>
        <dbReference type="EMBL" id="MBT1155862.1"/>
    </source>
</evidence>
<keyword evidence="4" id="KW-1015">Disulfide bond</keyword>
<dbReference type="InterPro" id="IPR003782">
    <property type="entry name" value="SCO1/SenC"/>
</dbReference>
<feature type="disulfide bond" description="Redox-active" evidence="4">
    <location>
        <begin position="82"/>
        <end position="86"/>
    </location>
</feature>
<keyword evidence="6" id="KW-1133">Transmembrane helix</keyword>
<evidence type="ECO:0000313" key="9">
    <source>
        <dbReference type="Proteomes" id="UP001138921"/>
    </source>
</evidence>